<dbReference type="GO" id="GO:0005886">
    <property type="term" value="C:plasma membrane"/>
    <property type="evidence" value="ECO:0007669"/>
    <property type="project" value="TreeGrafter"/>
</dbReference>
<gene>
    <name evidence="8" type="ORF">LCGC14_2374730</name>
</gene>
<comment type="caution">
    <text evidence="8">The sequence shown here is derived from an EMBL/GenBank/DDBJ whole genome shotgun (WGS) entry which is preliminary data.</text>
</comment>
<proteinExistence type="predicted"/>
<evidence type="ECO:0000256" key="4">
    <source>
        <dbReference type="ARBA" id="ARBA00022967"/>
    </source>
</evidence>
<evidence type="ECO:0000256" key="3">
    <source>
        <dbReference type="ARBA" id="ARBA00022692"/>
    </source>
</evidence>
<dbReference type="NCBIfam" id="NF006777">
    <property type="entry name" value="PRK09292.1"/>
    <property type="match status" value="1"/>
</dbReference>
<feature type="transmembrane region" description="Helical" evidence="7">
    <location>
        <begin position="129"/>
        <end position="150"/>
    </location>
</feature>
<dbReference type="GO" id="GO:0012505">
    <property type="term" value="C:endomembrane system"/>
    <property type="evidence" value="ECO:0007669"/>
    <property type="project" value="UniProtKB-SubCell"/>
</dbReference>
<protein>
    <recommendedName>
        <fullName evidence="9">NADH:ubiquinone reductase (Na(+)-transporting) subunit D</fullName>
    </recommendedName>
</protein>
<feature type="transmembrane region" description="Helical" evidence="7">
    <location>
        <begin position="73"/>
        <end position="93"/>
    </location>
</feature>
<name>A0A0F9EF47_9ZZZZ</name>
<feature type="transmembrane region" description="Helical" evidence="7">
    <location>
        <begin position="43"/>
        <end position="61"/>
    </location>
</feature>
<keyword evidence="2" id="KW-0813">Transport</keyword>
<dbReference type="EMBL" id="LAZR01035083">
    <property type="protein sequence ID" value="KKL28481.1"/>
    <property type="molecule type" value="Genomic_DNA"/>
</dbReference>
<dbReference type="InterPro" id="IPR003667">
    <property type="entry name" value="NqrDE/RnfAE"/>
</dbReference>
<dbReference type="PANTHER" id="PTHR30586">
    <property type="entry name" value="ELECTRON TRANSPORT COMPLEX PROTEIN RNFE"/>
    <property type="match status" value="1"/>
</dbReference>
<dbReference type="NCBIfam" id="NF009070">
    <property type="entry name" value="PRK12405.1"/>
    <property type="match status" value="1"/>
</dbReference>
<accession>A0A0F9EF47</accession>
<keyword evidence="5 7" id="KW-1133">Transmembrane helix</keyword>
<dbReference type="AlphaFoldDB" id="A0A0F9EF47"/>
<organism evidence="8">
    <name type="scientific">marine sediment metagenome</name>
    <dbReference type="NCBI Taxonomy" id="412755"/>
    <lineage>
        <taxon>unclassified sequences</taxon>
        <taxon>metagenomes</taxon>
        <taxon>ecological metagenomes</taxon>
    </lineage>
</organism>
<evidence type="ECO:0000313" key="8">
    <source>
        <dbReference type="EMBL" id="KKL28481.1"/>
    </source>
</evidence>
<evidence type="ECO:0008006" key="9">
    <source>
        <dbReference type="Google" id="ProtNLM"/>
    </source>
</evidence>
<reference evidence="8" key="1">
    <citation type="journal article" date="2015" name="Nature">
        <title>Complex archaea that bridge the gap between prokaryotes and eukaryotes.</title>
        <authorList>
            <person name="Spang A."/>
            <person name="Saw J.H."/>
            <person name="Jorgensen S.L."/>
            <person name="Zaremba-Niedzwiedzka K."/>
            <person name="Martijn J."/>
            <person name="Lind A.E."/>
            <person name="van Eijk R."/>
            <person name="Schleper C."/>
            <person name="Guy L."/>
            <person name="Ettema T.J."/>
        </authorList>
    </citation>
    <scope>NUCLEOTIDE SEQUENCE</scope>
</reference>
<sequence length="204" mass="22443">MAKAKVKKVFLDSLGKQNPVFAQVLGICSTLAVTNVLKNTLVMTMGVVFVTALSNFTVSLMRKVIPSRVRMMVETLIIASYVIIVEIALKAFVPDIWRQLGPYVGLIITNCIIMGRAEAFALSNPAGISLVDGLASGIGYAYVLLIIAFFRELMGSGTIWGYQVMGSWWTNWSIMVMPPGAFFMLAVFIWIVKGLLLTHEEKKS</sequence>
<keyword evidence="3 7" id="KW-0812">Transmembrane</keyword>
<evidence type="ECO:0000256" key="5">
    <source>
        <dbReference type="ARBA" id="ARBA00022989"/>
    </source>
</evidence>
<keyword evidence="6 7" id="KW-0472">Membrane</keyword>
<dbReference type="PANTHER" id="PTHR30586:SF1">
    <property type="entry name" value="NA(+)-TRANSLOCATING NADH-QUINONE REDUCTASE SUBUNIT D"/>
    <property type="match status" value="1"/>
</dbReference>
<evidence type="ECO:0000256" key="7">
    <source>
        <dbReference type="SAM" id="Phobius"/>
    </source>
</evidence>
<feature type="transmembrane region" description="Helical" evidence="7">
    <location>
        <begin position="99"/>
        <end position="117"/>
    </location>
</feature>
<feature type="transmembrane region" description="Helical" evidence="7">
    <location>
        <begin position="170"/>
        <end position="192"/>
    </location>
</feature>
<evidence type="ECO:0000256" key="6">
    <source>
        <dbReference type="ARBA" id="ARBA00023136"/>
    </source>
</evidence>
<evidence type="ECO:0000256" key="2">
    <source>
        <dbReference type="ARBA" id="ARBA00022448"/>
    </source>
</evidence>
<evidence type="ECO:0000256" key="1">
    <source>
        <dbReference type="ARBA" id="ARBA00004127"/>
    </source>
</evidence>
<keyword evidence="4" id="KW-1278">Translocase</keyword>
<dbReference type="Pfam" id="PF02508">
    <property type="entry name" value="Rnf-Nqr"/>
    <property type="match status" value="1"/>
</dbReference>
<comment type="subcellular location">
    <subcellularLocation>
        <location evidence="1">Endomembrane system</location>
        <topology evidence="1">Multi-pass membrane protein</topology>
    </subcellularLocation>
</comment>
<dbReference type="PIRSF" id="PIRSF006102">
    <property type="entry name" value="NQR_DE"/>
    <property type="match status" value="1"/>
</dbReference>